<dbReference type="InterPro" id="IPR051948">
    <property type="entry name" value="Hsp70_co-chaperone_J-domain"/>
</dbReference>
<keyword evidence="4" id="KW-1185">Reference proteome</keyword>
<dbReference type="GO" id="GO:0051787">
    <property type="term" value="F:misfolded protein binding"/>
    <property type="evidence" value="ECO:0007669"/>
    <property type="project" value="TreeGrafter"/>
</dbReference>
<evidence type="ECO:0000313" key="3">
    <source>
        <dbReference type="EMBL" id="AGF85458.1"/>
    </source>
</evidence>
<dbReference type="PRINTS" id="PR00625">
    <property type="entry name" value="JDOMAIN"/>
</dbReference>
<accession>M1PHB4</accession>
<dbReference type="InterPro" id="IPR001623">
    <property type="entry name" value="DnaJ_domain"/>
</dbReference>
<proteinExistence type="predicted"/>
<evidence type="ECO:0000313" key="4">
    <source>
        <dbReference type="Proteomes" id="UP000241071"/>
    </source>
</evidence>
<reference evidence="3" key="1">
    <citation type="submission" date="2012-10" db="EMBL/GenBank/DDBJ databases">
        <title>Complete genome sequence of Moumouvirus goulette.</title>
        <authorList>
            <person name="Fournous G."/>
            <person name="Bougalmi M."/>
            <person name="Colson P."/>
        </authorList>
    </citation>
    <scope>NUCLEOTIDE SEQUENCE [LARGE SCALE GENOMIC DNA]</scope>
</reference>
<dbReference type="EMBL" id="KC008572">
    <property type="protein sequence ID" value="AGF85458.1"/>
    <property type="molecule type" value="Genomic_DNA"/>
</dbReference>
<dbReference type="Gene3D" id="1.10.287.110">
    <property type="entry name" value="DnaJ domain"/>
    <property type="match status" value="1"/>
</dbReference>
<keyword evidence="1" id="KW-0143">Chaperone</keyword>
<dbReference type="PANTHER" id="PTHR44360">
    <property type="entry name" value="DNAJ HOMOLOG SUBFAMILY B MEMBER 9"/>
    <property type="match status" value="1"/>
</dbReference>
<feature type="domain" description="J" evidence="2">
    <location>
        <begin position="3"/>
        <end position="67"/>
    </location>
</feature>
<dbReference type="GO" id="GO:0036503">
    <property type="term" value="P:ERAD pathway"/>
    <property type="evidence" value="ECO:0007669"/>
    <property type="project" value="TreeGrafter"/>
</dbReference>
<dbReference type="SUPFAM" id="SSF46565">
    <property type="entry name" value="Chaperone J-domain"/>
    <property type="match status" value="1"/>
</dbReference>
<dbReference type="InterPro" id="IPR036869">
    <property type="entry name" value="J_dom_sf"/>
</dbReference>
<dbReference type="PROSITE" id="PS50076">
    <property type="entry name" value="DNAJ_2"/>
    <property type="match status" value="1"/>
</dbReference>
<dbReference type="SMART" id="SM00271">
    <property type="entry name" value="DnaJ"/>
    <property type="match status" value="1"/>
</dbReference>
<dbReference type="PANTHER" id="PTHR44360:SF1">
    <property type="entry name" value="DNAJ HOMOLOG SUBFAMILY B MEMBER 9"/>
    <property type="match status" value="1"/>
</dbReference>
<dbReference type="GO" id="GO:0051087">
    <property type="term" value="F:protein-folding chaperone binding"/>
    <property type="evidence" value="ECO:0007669"/>
    <property type="project" value="TreeGrafter"/>
</dbReference>
<evidence type="ECO:0000259" key="2">
    <source>
        <dbReference type="PROSITE" id="PS50076"/>
    </source>
</evidence>
<gene>
    <name evidence="3" type="ORF">glt_00650</name>
</gene>
<name>M1PHB4_9VIRU</name>
<protein>
    <recommendedName>
        <fullName evidence="2">J domain-containing protein</fullName>
    </recommendedName>
</protein>
<dbReference type="Proteomes" id="UP000241071">
    <property type="component" value="Segment"/>
</dbReference>
<dbReference type="CDD" id="cd06257">
    <property type="entry name" value="DnaJ"/>
    <property type="match status" value="1"/>
</dbReference>
<sequence length="158" mass="19039">MDNYYKILGLNKNASKKEIKNSYKKLVLKYHPDKNKNIDTSNIFQKIIEAYEVLSDENKRKEYDNFMYCENNTFFNLDYYYETIIEMCEKYELDESEKKEIFIVLNLDDYKNDVINYGTIYANNKLMDKLLIFIPKFTLDKLKKQYSFLGPLINLFNA</sequence>
<evidence type="ECO:0000256" key="1">
    <source>
        <dbReference type="ARBA" id="ARBA00023186"/>
    </source>
</evidence>
<organism evidence="3 4">
    <name type="scientific">Moumouvirus goulette</name>
    <dbReference type="NCBI Taxonomy" id="1247379"/>
    <lineage>
        <taxon>Viruses</taxon>
        <taxon>Varidnaviria</taxon>
        <taxon>Bamfordvirae</taxon>
        <taxon>Nucleocytoviricota</taxon>
        <taxon>Megaviricetes</taxon>
        <taxon>Imitervirales</taxon>
        <taxon>Mimiviridae</taxon>
        <taxon>Megamimivirinae</taxon>
        <taxon>Moumouvirus</taxon>
        <taxon>Moumouvirus goulettemassiliense</taxon>
    </lineage>
</organism>
<dbReference type="Pfam" id="PF00226">
    <property type="entry name" value="DnaJ"/>
    <property type="match status" value="1"/>
</dbReference>